<evidence type="ECO:0000313" key="7">
    <source>
        <dbReference type="Proteomes" id="UP000887023"/>
    </source>
</evidence>
<dbReference type="Pfam" id="PF00440">
    <property type="entry name" value="TetR_N"/>
    <property type="match status" value="1"/>
</dbReference>
<dbReference type="PANTHER" id="PTHR30055:SF209">
    <property type="entry name" value="POSSIBLE TRANSCRIPTIONAL REGULATORY PROTEIN (PROBABLY TETR-FAMILY)"/>
    <property type="match status" value="1"/>
</dbReference>
<dbReference type="EMBL" id="CP079105">
    <property type="protein sequence ID" value="QXQ13695.1"/>
    <property type="molecule type" value="Genomic_DNA"/>
</dbReference>
<feature type="domain" description="HTH tetR-type" evidence="5">
    <location>
        <begin position="4"/>
        <end position="64"/>
    </location>
</feature>
<dbReference type="Pfam" id="PF13305">
    <property type="entry name" value="TetR_C_33"/>
    <property type="match status" value="1"/>
</dbReference>
<feature type="DNA-binding region" description="H-T-H motif" evidence="4">
    <location>
        <begin position="27"/>
        <end position="46"/>
    </location>
</feature>
<gene>
    <name evidence="6" type="ORF">KV203_18175</name>
</gene>
<dbReference type="SUPFAM" id="SSF48498">
    <property type="entry name" value="Tetracyclin repressor-like, C-terminal domain"/>
    <property type="match status" value="1"/>
</dbReference>
<proteinExistence type="predicted"/>
<dbReference type="InterPro" id="IPR001647">
    <property type="entry name" value="HTH_TetR"/>
</dbReference>
<protein>
    <submittedName>
        <fullName evidence="6">TetR/AcrR family transcriptional regulator</fullName>
    </submittedName>
</protein>
<dbReference type="InterPro" id="IPR025996">
    <property type="entry name" value="MT1864/Rv1816-like_C"/>
</dbReference>
<dbReference type="InterPro" id="IPR036271">
    <property type="entry name" value="Tet_transcr_reg_TetR-rel_C_sf"/>
</dbReference>
<evidence type="ECO:0000256" key="2">
    <source>
        <dbReference type="ARBA" id="ARBA00023125"/>
    </source>
</evidence>
<dbReference type="Gene3D" id="1.10.357.10">
    <property type="entry name" value="Tetracycline Repressor, domain 2"/>
    <property type="match status" value="1"/>
</dbReference>
<evidence type="ECO:0000256" key="4">
    <source>
        <dbReference type="PROSITE-ProRule" id="PRU00335"/>
    </source>
</evidence>
<sequence length="226" mass="23929">MRPINARDRLVAAGRRLLETEGAEALQARRIATEAGLSTMALYTHFDGLPGLLDALIDESYQRFAATLAGAPRTGDPLTDLFTLGLTYRAFALDSPQRYRLMLGLTNNRPGPCEPIDRAATGPPPAADDAAFGELVRAVEAVIGTGQVRADPAVAVAGRLWTVVHGAVLLELAGFFGPDEATALGNLAAIQVDLLVGMGAERDRAVSAQLRAHTDRPIEPAGKRIL</sequence>
<dbReference type="RefSeq" id="WP_066469399.1">
    <property type="nucleotide sequence ID" value="NZ_CBCRUZ010000005.1"/>
</dbReference>
<dbReference type="Proteomes" id="UP000887023">
    <property type="component" value="Chromosome"/>
</dbReference>
<evidence type="ECO:0000259" key="5">
    <source>
        <dbReference type="PROSITE" id="PS50977"/>
    </source>
</evidence>
<dbReference type="InterPro" id="IPR009057">
    <property type="entry name" value="Homeodomain-like_sf"/>
</dbReference>
<accession>A0ABX8SB74</accession>
<organism evidence="6 7">
    <name type="scientific">Skermania pinensis</name>
    <dbReference type="NCBI Taxonomy" id="39122"/>
    <lineage>
        <taxon>Bacteria</taxon>
        <taxon>Bacillati</taxon>
        <taxon>Actinomycetota</taxon>
        <taxon>Actinomycetes</taxon>
        <taxon>Mycobacteriales</taxon>
        <taxon>Gordoniaceae</taxon>
        <taxon>Skermania</taxon>
    </lineage>
</organism>
<evidence type="ECO:0000256" key="1">
    <source>
        <dbReference type="ARBA" id="ARBA00023015"/>
    </source>
</evidence>
<keyword evidence="2 4" id="KW-0238">DNA-binding</keyword>
<dbReference type="PROSITE" id="PS50977">
    <property type="entry name" value="HTH_TETR_2"/>
    <property type="match status" value="1"/>
</dbReference>
<keyword evidence="3" id="KW-0804">Transcription</keyword>
<dbReference type="InterPro" id="IPR050109">
    <property type="entry name" value="HTH-type_TetR-like_transc_reg"/>
</dbReference>
<keyword evidence="1" id="KW-0805">Transcription regulation</keyword>
<keyword evidence="7" id="KW-1185">Reference proteome</keyword>
<reference evidence="6" key="1">
    <citation type="submission" date="2021-07" db="EMBL/GenBank/DDBJ databases">
        <title>Candidatus Kaistella beijingensis sp. nov. isolated from a municipal wastewater treatment plant is involved in sludge foaming.</title>
        <authorList>
            <person name="Song Y."/>
            <person name="Liu S.-J."/>
        </authorList>
    </citation>
    <scope>NUCLEOTIDE SEQUENCE</scope>
    <source>
        <strain evidence="6">DSM 43998</strain>
    </source>
</reference>
<dbReference type="PANTHER" id="PTHR30055">
    <property type="entry name" value="HTH-TYPE TRANSCRIPTIONAL REGULATOR RUTR"/>
    <property type="match status" value="1"/>
</dbReference>
<evidence type="ECO:0000313" key="6">
    <source>
        <dbReference type="EMBL" id="QXQ13695.1"/>
    </source>
</evidence>
<name>A0ABX8SB74_9ACTN</name>
<dbReference type="SUPFAM" id="SSF46689">
    <property type="entry name" value="Homeodomain-like"/>
    <property type="match status" value="1"/>
</dbReference>
<evidence type="ECO:0000256" key="3">
    <source>
        <dbReference type="ARBA" id="ARBA00023163"/>
    </source>
</evidence>